<sequence>MAKQSTAIKRSPADQAVQVLLYLIVGAFALITLLPFIYIIAGSFATERELTERAFFLIPREFSLNAYQYILRTGDVFKGLKNTVIVTAVGTFINMFLSCTLAYPLSRPYFKGRVFFTNMVIVTMLFPAGMIPMYMVVDSLGLKNTFWALWLPGAINAFNMIIIKNYFQGLPMELEEAARIDGCNDLEIFCKIILPLSKPSIASVSLFYAVSHWNSYFNAMMYISDSSKEVVQIVLRRIIFLTSSISSDSGFDWGIWGAPPEKAVKMATTVVATVPILLVYPFIQKYFTQGVMVGSVKG</sequence>
<name>A0ABQ0AVN6_9FIRM</name>
<protein>
    <submittedName>
        <fullName evidence="9">Carbohydrate ABC transporter permease</fullName>
    </submittedName>
</protein>
<dbReference type="Gene3D" id="1.10.3720.10">
    <property type="entry name" value="MetI-like"/>
    <property type="match status" value="1"/>
</dbReference>
<dbReference type="CDD" id="cd06261">
    <property type="entry name" value="TM_PBP2"/>
    <property type="match status" value="1"/>
</dbReference>
<dbReference type="SUPFAM" id="SSF161098">
    <property type="entry name" value="MetI-like"/>
    <property type="match status" value="1"/>
</dbReference>
<organism evidence="9 10">
    <name type="scientific">Enterocloster alcoholdehydrogenati</name>
    <dbReference type="NCBI Taxonomy" id="2547410"/>
    <lineage>
        <taxon>Bacteria</taxon>
        <taxon>Bacillati</taxon>
        <taxon>Bacillota</taxon>
        <taxon>Clostridia</taxon>
        <taxon>Lachnospirales</taxon>
        <taxon>Lachnospiraceae</taxon>
        <taxon>Enterocloster</taxon>
    </lineage>
</organism>
<feature type="transmembrane region" description="Helical" evidence="7">
    <location>
        <begin position="147"/>
        <end position="167"/>
    </location>
</feature>
<reference evidence="9 10" key="1">
    <citation type="submission" date="2024-04" db="EMBL/GenBank/DDBJ databases">
        <title>Defined microbial consortia suppress multidrug-resistant proinflammatory Enterobacteriaceae via ecological control.</title>
        <authorList>
            <person name="Furuichi M."/>
            <person name="Kawaguchi T."/>
            <person name="Pust M."/>
            <person name="Yasuma K."/>
            <person name="Plichta D."/>
            <person name="Hasegawa N."/>
            <person name="Ohya T."/>
            <person name="Bhattarai S."/>
            <person name="Sasajima S."/>
            <person name="Aoto Y."/>
            <person name="Tuganbaev T."/>
            <person name="Yaginuma M."/>
            <person name="Ueda M."/>
            <person name="Okahashi N."/>
            <person name="Amafuji K."/>
            <person name="Kiridooshi Y."/>
            <person name="Sugita K."/>
            <person name="Strazar M."/>
            <person name="Skelly A."/>
            <person name="Suda W."/>
            <person name="Hattori M."/>
            <person name="Nakamoto N."/>
            <person name="Caballero S."/>
            <person name="Norman J."/>
            <person name="Olle B."/>
            <person name="Tanoue T."/>
            <person name="Arita M."/>
            <person name="Bucci V."/>
            <person name="Atarashi K."/>
            <person name="Xavier R."/>
            <person name="Honda K."/>
        </authorList>
    </citation>
    <scope>NUCLEOTIDE SEQUENCE [LARGE SCALE GENOMIC DNA]</scope>
    <source>
        <strain evidence="10">f13</strain>
    </source>
</reference>
<proteinExistence type="inferred from homology"/>
<dbReference type="InterPro" id="IPR000515">
    <property type="entry name" value="MetI-like"/>
</dbReference>
<evidence type="ECO:0000256" key="6">
    <source>
        <dbReference type="ARBA" id="ARBA00023136"/>
    </source>
</evidence>
<evidence type="ECO:0000256" key="1">
    <source>
        <dbReference type="ARBA" id="ARBA00004651"/>
    </source>
</evidence>
<gene>
    <name evidence="9" type="ORF">F130042H8_10870</name>
</gene>
<evidence type="ECO:0000313" key="9">
    <source>
        <dbReference type="EMBL" id="GAA6268027.1"/>
    </source>
</evidence>
<dbReference type="Proteomes" id="UP001600894">
    <property type="component" value="Unassembled WGS sequence"/>
</dbReference>
<feature type="transmembrane region" description="Helical" evidence="7">
    <location>
        <begin position="84"/>
        <end position="103"/>
    </location>
</feature>
<keyword evidence="3" id="KW-1003">Cell membrane</keyword>
<keyword evidence="6 7" id="KW-0472">Membrane</keyword>
<feature type="domain" description="ABC transmembrane type-1" evidence="8">
    <location>
        <begin position="80"/>
        <end position="283"/>
    </location>
</feature>
<evidence type="ECO:0000256" key="2">
    <source>
        <dbReference type="ARBA" id="ARBA00022448"/>
    </source>
</evidence>
<keyword evidence="10" id="KW-1185">Reference proteome</keyword>
<comment type="similarity">
    <text evidence="7">Belongs to the binding-protein-dependent transport system permease family.</text>
</comment>
<keyword evidence="4 7" id="KW-0812">Transmembrane</keyword>
<accession>A0ABQ0AVN6</accession>
<dbReference type="PROSITE" id="PS50928">
    <property type="entry name" value="ABC_TM1"/>
    <property type="match status" value="1"/>
</dbReference>
<keyword evidence="2 7" id="KW-0813">Transport</keyword>
<evidence type="ECO:0000256" key="3">
    <source>
        <dbReference type="ARBA" id="ARBA00022475"/>
    </source>
</evidence>
<comment type="subcellular location">
    <subcellularLocation>
        <location evidence="1 7">Cell membrane</location>
        <topology evidence="1 7">Multi-pass membrane protein</topology>
    </subcellularLocation>
</comment>
<dbReference type="PANTHER" id="PTHR43744:SF9">
    <property type="entry name" value="POLYGALACTURONAN_RHAMNOGALACTURONAN TRANSPORT SYSTEM PERMEASE PROTEIN YTCP"/>
    <property type="match status" value="1"/>
</dbReference>
<dbReference type="PANTHER" id="PTHR43744">
    <property type="entry name" value="ABC TRANSPORTER PERMEASE PROTEIN MG189-RELATED-RELATED"/>
    <property type="match status" value="1"/>
</dbReference>
<evidence type="ECO:0000313" key="10">
    <source>
        <dbReference type="Proteomes" id="UP001600894"/>
    </source>
</evidence>
<dbReference type="EMBL" id="BAABXL010000001">
    <property type="protein sequence ID" value="GAA6268027.1"/>
    <property type="molecule type" value="Genomic_DNA"/>
</dbReference>
<dbReference type="Pfam" id="PF00528">
    <property type="entry name" value="BPD_transp_1"/>
    <property type="match status" value="1"/>
</dbReference>
<feature type="transmembrane region" description="Helical" evidence="7">
    <location>
        <begin position="115"/>
        <end position="135"/>
    </location>
</feature>
<evidence type="ECO:0000256" key="7">
    <source>
        <dbReference type="RuleBase" id="RU363032"/>
    </source>
</evidence>
<evidence type="ECO:0000256" key="5">
    <source>
        <dbReference type="ARBA" id="ARBA00022989"/>
    </source>
</evidence>
<evidence type="ECO:0000259" key="8">
    <source>
        <dbReference type="PROSITE" id="PS50928"/>
    </source>
</evidence>
<dbReference type="InterPro" id="IPR035906">
    <property type="entry name" value="MetI-like_sf"/>
</dbReference>
<dbReference type="RefSeq" id="WP_176255576.1">
    <property type="nucleotide sequence ID" value="NZ_BAABXL010000001.1"/>
</dbReference>
<comment type="caution">
    <text evidence="9">The sequence shown here is derived from an EMBL/GenBank/DDBJ whole genome shotgun (WGS) entry which is preliminary data.</text>
</comment>
<evidence type="ECO:0000256" key="4">
    <source>
        <dbReference type="ARBA" id="ARBA00022692"/>
    </source>
</evidence>
<feature type="transmembrane region" description="Helical" evidence="7">
    <location>
        <begin position="20"/>
        <end position="41"/>
    </location>
</feature>
<keyword evidence="5 7" id="KW-1133">Transmembrane helix</keyword>